<keyword evidence="2" id="KW-1185">Reference proteome</keyword>
<dbReference type="Proteomes" id="UP001206925">
    <property type="component" value="Unassembled WGS sequence"/>
</dbReference>
<feature type="non-terminal residue" evidence="1">
    <location>
        <position position="1"/>
    </location>
</feature>
<protein>
    <submittedName>
        <fullName evidence="1">Uncharacterized protein</fullName>
    </submittedName>
</protein>
<dbReference type="EMBL" id="JAMZMK010011882">
    <property type="protein sequence ID" value="KAI7725672.1"/>
    <property type="molecule type" value="Genomic_DNA"/>
</dbReference>
<name>A0AAD5BLM5_AMBAR</name>
<proteinExistence type="predicted"/>
<dbReference type="AlphaFoldDB" id="A0AAD5BLM5"/>
<comment type="caution">
    <text evidence="1">The sequence shown here is derived from an EMBL/GenBank/DDBJ whole genome shotgun (WGS) entry which is preliminary data.</text>
</comment>
<evidence type="ECO:0000313" key="2">
    <source>
        <dbReference type="Proteomes" id="UP001206925"/>
    </source>
</evidence>
<gene>
    <name evidence="1" type="ORF">M8C21_010345</name>
</gene>
<sequence length="59" mass="6768">NQLSNRHVKHKKCFGRTSDFDGAKRPPLALASANLYAKVDVYVRFVEEYDESLLHLTFA</sequence>
<evidence type="ECO:0000313" key="1">
    <source>
        <dbReference type="EMBL" id="KAI7725672.1"/>
    </source>
</evidence>
<organism evidence="1 2">
    <name type="scientific">Ambrosia artemisiifolia</name>
    <name type="common">Common ragweed</name>
    <dbReference type="NCBI Taxonomy" id="4212"/>
    <lineage>
        <taxon>Eukaryota</taxon>
        <taxon>Viridiplantae</taxon>
        <taxon>Streptophyta</taxon>
        <taxon>Embryophyta</taxon>
        <taxon>Tracheophyta</taxon>
        <taxon>Spermatophyta</taxon>
        <taxon>Magnoliopsida</taxon>
        <taxon>eudicotyledons</taxon>
        <taxon>Gunneridae</taxon>
        <taxon>Pentapetalae</taxon>
        <taxon>asterids</taxon>
        <taxon>campanulids</taxon>
        <taxon>Asterales</taxon>
        <taxon>Asteraceae</taxon>
        <taxon>Asteroideae</taxon>
        <taxon>Heliantheae alliance</taxon>
        <taxon>Heliantheae</taxon>
        <taxon>Ambrosia</taxon>
    </lineage>
</organism>
<accession>A0AAD5BLM5</accession>
<reference evidence="1" key="1">
    <citation type="submission" date="2022-06" db="EMBL/GenBank/DDBJ databases">
        <title>Uncovering the hologenomic basis of an extraordinary plant invasion.</title>
        <authorList>
            <person name="Bieker V.C."/>
            <person name="Martin M.D."/>
            <person name="Gilbert T."/>
            <person name="Hodgins K."/>
            <person name="Battlay P."/>
            <person name="Petersen B."/>
            <person name="Wilson J."/>
        </authorList>
    </citation>
    <scope>NUCLEOTIDE SEQUENCE</scope>
    <source>
        <strain evidence="1">AA19_3_7</strain>
        <tissue evidence="1">Leaf</tissue>
    </source>
</reference>